<evidence type="ECO:0000313" key="3">
    <source>
        <dbReference type="EMBL" id="KAG2385959.1"/>
    </source>
</evidence>
<accession>A0AA88KLM4</accession>
<dbReference type="Proteomes" id="UP000816034">
    <property type="component" value="Unassembled WGS sequence"/>
</dbReference>
<dbReference type="InterPro" id="IPR007303">
    <property type="entry name" value="TIP41-like"/>
</dbReference>
<protein>
    <recommendedName>
        <fullName evidence="5">TIP41-like protein</fullName>
    </recommendedName>
</protein>
<keyword evidence="4" id="KW-1185">Reference proteome</keyword>
<gene>
    <name evidence="3" type="ORF">C9374_003108</name>
</gene>
<proteinExistence type="inferred from homology"/>
<dbReference type="PANTHER" id="PTHR21021">
    <property type="entry name" value="GAF/PUTATIVE CYTOSKELETAL PROTEIN"/>
    <property type="match status" value="1"/>
</dbReference>
<sequence>MTSRFPTTNNNLPTTTTTPFRAPFSPSIRTSQIGVGHFSSTTTATPQHESFQIHDWKFDTLKTPILNQTESDQLKDELKIFAIPEQTFNSYLTITNTVNGFEFHFNAKDALLYAKNEAIDQCSHIQRIKVNCYETWMNKKIPNSNDQLSDVNERDDGIDWTFTTLYKGSVPTSSDENEIPSCAIVPTKTHKIDYDLLKRKDDPILFYDEIVLFEDELHDHGVSHLTAKIRVMNHSFYVLMRFFLRVDGVCIRCIDTRLFHKFGQNYLLREFSIRESSWKDLMNNHTFNAQYNMDQTVIGNPNVLVPILTLKEETTDLIQLNRIDATIMANSDQ</sequence>
<dbReference type="AlphaFoldDB" id="A0AA88KLM4"/>
<dbReference type="GO" id="GO:0031929">
    <property type="term" value="P:TOR signaling"/>
    <property type="evidence" value="ECO:0007669"/>
    <property type="project" value="TreeGrafter"/>
</dbReference>
<evidence type="ECO:0008006" key="5">
    <source>
        <dbReference type="Google" id="ProtNLM"/>
    </source>
</evidence>
<reference evidence="3 4" key="1">
    <citation type="journal article" date="2018" name="BMC Genomics">
        <title>The genome of Naegleria lovaniensis, the basis for a comparative approach to unravel pathogenicity factors of the human pathogenic amoeba N. fowleri.</title>
        <authorList>
            <person name="Liechti N."/>
            <person name="Schurch N."/>
            <person name="Bruggmann R."/>
            <person name="Wittwer M."/>
        </authorList>
    </citation>
    <scope>NUCLEOTIDE SEQUENCE [LARGE SCALE GENOMIC DNA]</scope>
    <source>
        <strain evidence="3 4">ATCC 30569</strain>
    </source>
</reference>
<evidence type="ECO:0000256" key="2">
    <source>
        <dbReference type="SAM" id="MobiDB-lite"/>
    </source>
</evidence>
<evidence type="ECO:0000313" key="4">
    <source>
        <dbReference type="Proteomes" id="UP000816034"/>
    </source>
</evidence>
<dbReference type="RefSeq" id="XP_044549952.1">
    <property type="nucleotide sequence ID" value="XM_044692600.1"/>
</dbReference>
<comment type="similarity">
    <text evidence="1">Belongs to the TIP41 family.</text>
</comment>
<dbReference type="Pfam" id="PF04176">
    <property type="entry name" value="TIP41"/>
    <property type="match status" value="1"/>
</dbReference>
<dbReference type="InterPro" id="IPR051330">
    <property type="entry name" value="Phosphatase_reg/MetRdx"/>
</dbReference>
<comment type="caution">
    <text evidence="3">The sequence shown here is derived from an EMBL/GenBank/DDBJ whole genome shotgun (WGS) entry which is preliminary data.</text>
</comment>
<name>A0AA88KLM4_NAELO</name>
<dbReference type="GeneID" id="68095563"/>
<organism evidence="3 4">
    <name type="scientific">Naegleria lovaniensis</name>
    <name type="common">Amoeba</name>
    <dbReference type="NCBI Taxonomy" id="51637"/>
    <lineage>
        <taxon>Eukaryota</taxon>
        <taxon>Discoba</taxon>
        <taxon>Heterolobosea</taxon>
        <taxon>Tetramitia</taxon>
        <taxon>Eutetramitia</taxon>
        <taxon>Vahlkampfiidae</taxon>
        <taxon>Naegleria</taxon>
    </lineage>
</organism>
<evidence type="ECO:0000256" key="1">
    <source>
        <dbReference type="ARBA" id="ARBA00006658"/>
    </source>
</evidence>
<feature type="compositionally biased region" description="Low complexity" evidence="2">
    <location>
        <begin position="1"/>
        <end position="19"/>
    </location>
</feature>
<dbReference type="EMBL" id="PYSW02000017">
    <property type="protein sequence ID" value="KAG2385959.1"/>
    <property type="molecule type" value="Genomic_DNA"/>
</dbReference>
<feature type="region of interest" description="Disordered" evidence="2">
    <location>
        <begin position="1"/>
        <end position="23"/>
    </location>
</feature>
<dbReference type="GO" id="GO:0005829">
    <property type="term" value="C:cytosol"/>
    <property type="evidence" value="ECO:0007669"/>
    <property type="project" value="TreeGrafter"/>
</dbReference>
<dbReference type="PANTHER" id="PTHR21021:SF16">
    <property type="entry name" value="TIP41-LIKE PROTEIN"/>
    <property type="match status" value="1"/>
</dbReference>